<dbReference type="InterPro" id="IPR050401">
    <property type="entry name" value="Cyclic_nucleotide_synthase"/>
</dbReference>
<dbReference type="SUPFAM" id="SSF48452">
    <property type="entry name" value="TPR-like"/>
    <property type="match status" value="1"/>
</dbReference>
<accession>A0A9N8ELF0</accession>
<reference evidence="10" key="1">
    <citation type="submission" date="2020-06" db="EMBL/GenBank/DDBJ databases">
        <authorList>
            <consortium name="Plant Systems Biology data submission"/>
        </authorList>
    </citation>
    <scope>NUCLEOTIDE SEQUENCE</scope>
    <source>
        <strain evidence="10">D6</strain>
    </source>
</reference>
<dbReference type="CDD" id="cd07302">
    <property type="entry name" value="CHD"/>
    <property type="match status" value="1"/>
</dbReference>
<evidence type="ECO:0000313" key="11">
    <source>
        <dbReference type="Proteomes" id="UP001153069"/>
    </source>
</evidence>
<feature type="compositionally biased region" description="Basic and acidic residues" evidence="7">
    <location>
        <begin position="511"/>
        <end position="530"/>
    </location>
</feature>
<feature type="compositionally biased region" description="Polar residues" evidence="7">
    <location>
        <begin position="430"/>
        <end position="445"/>
    </location>
</feature>
<keyword evidence="2 8" id="KW-0812">Transmembrane</keyword>
<dbReference type="GO" id="GO:0001653">
    <property type="term" value="F:peptide receptor activity"/>
    <property type="evidence" value="ECO:0007669"/>
    <property type="project" value="TreeGrafter"/>
</dbReference>
<feature type="compositionally biased region" description="Basic and acidic residues" evidence="7">
    <location>
        <begin position="221"/>
        <end position="252"/>
    </location>
</feature>
<feature type="region of interest" description="Disordered" evidence="7">
    <location>
        <begin position="25"/>
        <end position="122"/>
    </location>
</feature>
<feature type="compositionally biased region" description="Polar residues" evidence="7">
    <location>
        <begin position="98"/>
        <end position="122"/>
    </location>
</feature>
<dbReference type="InterPro" id="IPR003607">
    <property type="entry name" value="HD/PDEase_dom"/>
</dbReference>
<dbReference type="SUPFAM" id="SSF55073">
    <property type="entry name" value="Nucleotide cyclase"/>
    <property type="match status" value="1"/>
</dbReference>
<dbReference type="GO" id="GO:0000166">
    <property type="term" value="F:nucleotide binding"/>
    <property type="evidence" value="ECO:0007669"/>
    <property type="project" value="UniProtKB-KW"/>
</dbReference>
<protein>
    <submittedName>
        <fullName evidence="10">Guanylate cyclase soluble subunit</fullName>
    </submittedName>
</protein>
<organism evidence="10 11">
    <name type="scientific">Seminavis robusta</name>
    <dbReference type="NCBI Taxonomy" id="568900"/>
    <lineage>
        <taxon>Eukaryota</taxon>
        <taxon>Sar</taxon>
        <taxon>Stramenopiles</taxon>
        <taxon>Ochrophyta</taxon>
        <taxon>Bacillariophyta</taxon>
        <taxon>Bacillariophyceae</taxon>
        <taxon>Bacillariophycidae</taxon>
        <taxon>Naviculales</taxon>
        <taxon>Naviculaceae</taxon>
        <taxon>Seminavis</taxon>
    </lineage>
</organism>
<evidence type="ECO:0000256" key="4">
    <source>
        <dbReference type="ARBA" id="ARBA00022989"/>
    </source>
</evidence>
<feature type="compositionally biased region" description="Polar residues" evidence="7">
    <location>
        <begin position="55"/>
        <end position="73"/>
    </location>
</feature>
<dbReference type="InterPro" id="IPR029787">
    <property type="entry name" value="Nucleotide_cyclase"/>
</dbReference>
<evidence type="ECO:0000256" key="1">
    <source>
        <dbReference type="ARBA" id="ARBA00004370"/>
    </source>
</evidence>
<keyword evidence="5 8" id="KW-0472">Membrane</keyword>
<feature type="compositionally biased region" description="Low complexity" evidence="7">
    <location>
        <begin position="38"/>
        <end position="50"/>
    </location>
</feature>
<evidence type="ECO:0000256" key="8">
    <source>
        <dbReference type="SAM" id="Phobius"/>
    </source>
</evidence>
<feature type="compositionally biased region" description="Polar residues" evidence="7">
    <location>
        <begin position="552"/>
        <end position="565"/>
    </location>
</feature>
<keyword evidence="3" id="KW-0547">Nucleotide-binding</keyword>
<keyword evidence="6" id="KW-0456">Lyase</keyword>
<dbReference type="InterPro" id="IPR036971">
    <property type="entry name" value="PDEase_catalytic_dom_sf"/>
</dbReference>
<dbReference type="Pfam" id="PF00211">
    <property type="entry name" value="Guanylate_cyc"/>
    <property type="match status" value="1"/>
</dbReference>
<dbReference type="PROSITE" id="PS50125">
    <property type="entry name" value="GUANYLATE_CYCLASE_2"/>
    <property type="match status" value="1"/>
</dbReference>
<evidence type="ECO:0000313" key="10">
    <source>
        <dbReference type="EMBL" id="CAB9521074.1"/>
    </source>
</evidence>
<feature type="region of interest" description="Disordered" evidence="7">
    <location>
        <begin position="143"/>
        <end position="163"/>
    </location>
</feature>
<feature type="compositionally biased region" description="Low complexity" evidence="7">
    <location>
        <begin position="418"/>
        <end position="429"/>
    </location>
</feature>
<comment type="subcellular location">
    <subcellularLocation>
        <location evidence="1">Membrane</location>
    </subcellularLocation>
</comment>
<keyword evidence="4 8" id="KW-1133">Transmembrane helix</keyword>
<dbReference type="SUPFAM" id="SSF109604">
    <property type="entry name" value="HD-domain/PDEase-like"/>
    <property type="match status" value="1"/>
</dbReference>
<dbReference type="Gene3D" id="3.30.70.1230">
    <property type="entry name" value="Nucleotide cyclase"/>
    <property type="match status" value="1"/>
</dbReference>
<dbReference type="EMBL" id="CAICTM010001159">
    <property type="protein sequence ID" value="CAB9521074.1"/>
    <property type="molecule type" value="Genomic_DNA"/>
</dbReference>
<feature type="region of interest" description="Disordered" evidence="7">
    <location>
        <begin position="899"/>
        <end position="924"/>
    </location>
</feature>
<dbReference type="SMART" id="SM00471">
    <property type="entry name" value="HDc"/>
    <property type="match status" value="1"/>
</dbReference>
<feature type="compositionally biased region" description="Acidic residues" evidence="7">
    <location>
        <begin position="202"/>
        <end position="220"/>
    </location>
</feature>
<keyword evidence="11" id="KW-1185">Reference proteome</keyword>
<evidence type="ECO:0000256" key="7">
    <source>
        <dbReference type="SAM" id="MobiDB-lite"/>
    </source>
</evidence>
<proteinExistence type="predicted"/>
<dbReference type="PANTHER" id="PTHR11920:SF335">
    <property type="entry name" value="GUANYLATE CYCLASE"/>
    <property type="match status" value="1"/>
</dbReference>
<gene>
    <name evidence="10" type="ORF">SEMRO_1161_G247790.1</name>
</gene>
<feature type="compositionally biased region" description="Low complexity" evidence="7">
    <location>
        <begin position="531"/>
        <end position="549"/>
    </location>
</feature>
<dbReference type="Proteomes" id="UP001153069">
    <property type="component" value="Unassembled WGS sequence"/>
</dbReference>
<feature type="compositionally biased region" description="Low complexity" evidence="7">
    <location>
        <begin position="624"/>
        <end position="639"/>
    </location>
</feature>
<name>A0A9N8ELF0_9STRA</name>
<feature type="region of interest" description="Disordered" evidence="7">
    <location>
        <begin position="393"/>
        <end position="672"/>
    </location>
</feature>
<feature type="domain" description="Guanylate cyclase" evidence="9">
    <location>
        <begin position="709"/>
        <end position="840"/>
    </location>
</feature>
<sequence>MTNSNSCIGNTTCNRWETGSISTKATATTTPISEQDNSSAALTTSASGTTRRNNKTPAQVSSSEENKNSQNMYSTTNNNNRRGSRSSTAAEPPRVIAITSSHDTSTTSNRTGGDNNSDGLMMNAGSNHSLEFATLLASPATEFQNGTTTRPAARGTKNNRGSFSNISFASIAESGEDETETDAPDAQECDHGSCSVVRDEVEQHEEPDEECSLAGEEDYETREAARPRMASDTRAPRRRQVQEQEQHHDEFPHRNQHMARAEDATGYTTAVAEMKQAVEQQICHALQHVTNVSMRQRRSASSAQVSSDYWKGLLVGMFLVQAIFVPVWAAWAAGGGGGADSGIVFAFLQGSIWKLIVLIVSGVGFVVVALIAIQYDCALQDELQELRRLAATATAGSGTDSGDGAHTRTTGTRRHASGSRTGSRTSSTTVTPIASNPPAEQSTSGRALSERLTTRSTTRRVATQPQQETPPRSVPPAATVRWAAEGAAGQASVAPDPSSQRRRRRQQEQQPQRRQEQQPQQPRREEEPRSQRPQSQQNNSVVAQAVSVAPGENNSVSETVPSTASVHEEDQEPTEVVATPTRNNHEDVVRFEEEEKEPERDDCRGFDNRDKQEGDRPPSGMVVTSSHTIMPTQTTTSTSRQMSFNNRSMTMSLSSHTSQNMDHPTPATGGARDDDSLTAPTKEITCAQSTSQPSSFAPQSTPDFYPDATVLFAHISGFTAWSSERGPEQIFLLLEKLHRRFDDAARRLEITKVETTSESYQAVTGVPHEQPDHAVRMIKFAKQIMQSMVNIVDGLEGTLGPDTGLLRLRIGVHSGSLTAGILGGRFQLLGKTVGIAQRMETTSHRHRIQISEGTAELLRKAEKEDWIQKREECVTKTDDGRDIQTYFVVITSPLTGRGASMYHGQKSTMSMRSGRSGKGSNTGAAAAAASALLAADNAPKRPTRRQVWDEAENDFMMSLPPMSRAAKNKRLVAWVNKLLTEQLLKIMVQRGTNAPSDFDITEEVLGRVAHGAVPSEEFVNVIRPAGTLEAEERDTITDEPSSANLPAKATQQLRALVTKIAALYDEKNPYHSFDHAAHTTMSAQKLLNRCFVQDDDDDWGPEASMASKSFTSTKSASRQYMNCIASDALSQFAVIFAACVHDCGHRGLSSRQLTRLNPKLSEKYNHESVQEQNSIDLSWSLLVDPEYAELQKCLFSNESELKRFRELLVNCLLATDLNNGRSQALRHKRWDRAFHMECDSSTLQQEEDADLKATAVVECLVQASDISHAMQHWKVHQKWNERLYREKFISYEAGKSFCNPLETWYQEELSFFDKHVIPLAKRLAESGVFGVASNECLNHALENRKEWESTGEQLVKDMYDRYCKRKEMEIGGFTNEEINNFTPKELEYIMKKLVEKGRNRGTNEVDEEKGQNDAAQAWLDALEIYERCPAAMEIADRSIVFPIYSGIVAWIKLGKIPQDQNGHFELNLAQKFVQESKLHLDPIHHTRALSMLSEAYGRRGNYTGALAEFKKLAEIYSFEAHSAAIAGVYGTDRSAQAFSLSALWHEQLGNSEEAVAVCEYVIQDLLPLMDPTNTLGNFELLLIVIAVLKPRGQEKRMLQLLKDYVISPFRKHHGPNGFTPCMCCFKPLVWLLDICADPARFRDLDEAAEWLLENDDSGVMDEFVDSVYTGLCWSMHDLVAELCLRIANRLALEDRDIDQQRALVRKGMRLTRRADRKIKDGNGNVVLQVANARHEPVFNALELVAKQMGVEYSEENESVVKVKQLNVNLPPSYLRPPADR</sequence>
<dbReference type="GO" id="GO:0004114">
    <property type="term" value="F:3',5'-cyclic-nucleotide phosphodiesterase activity"/>
    <property type="evidence" value="ECO:0007669"/>
    <property type="project" value="InterPro"/>
</dbReference>
<feature type="transmembrane region" description="Helical" evidence="8">
    <location>
        <begin position="309"/>
        <end position="331"/>
    </location>
</feature>
<comment type="caution">
    <text evidence="10">The sequence shown here is derived from an EMBL/GenBank/DDBJ whole genome shotgun (WGS) entry which is preliminary data.</text>
</comment>
<feature type="transmembrane region" description="Helical" evidence="8">
    <location>
        <begin position="352"/>
        <end position="375"/>
    </location>
</feature>
<dbReference type="OrthoDB" id="56549at2759"/>
<dbReference type="Gene3D" id="1.10.1300.10">
    <property type="entry name" value="3'5'-cyclic nucleotide phosphodiesterase, catalytic domain"/>
    <property type="match status" value="1"/>
</dbReference>
<feature type="compositionally biased region" description="Low complexity" evidence="7">
    <location>
        <begin position="454"/>
        <end position="463"/>
    </location>
</feature>
<feature type="compositionally biased region" description="Low complexity" evidence="7">
    <location>
        <begin position="74"/>
        <end position="88"/>
    </location>
</feature>
<dbReference type="GO" id="GO:0007168">
    <property type="term" value="P:receptor guanylyl cyclase signaling pathway"/>
    <property type="evidence" value="ECO:0007669"/>
    <property type="project" value="TreeGrafter"/>
</dbReference>
<feature type="compositionally biased region" description="Low complexity" evidence="7">
    <location>
        <begin position="393"/>
        <end position="410"/>
    </location>
</feature>
<evidence type="ECO:0000256" key="3">
    <source>
        <dbReference type="ARBA" id="ARBA00022741"/>
    </source>
</evidence>
<dbReference type="GO" id="GO:0004016">
    <property type="term" value="F:adenylate cyclase activity"/>
    <property type="evidence" value="ECO:0007669"/>
    <property type="project" value="TreeGrafter"/>
</dbReference>
<dbReference type="PANTHER" id="PTHR11920">
    <property type="entry name" value="GUANYLYL CYCLASE"/>
    <property type="match status" value="1"/>
</dbReference>
<dbReference type="GO" id="GO:0035556">
    <property type="term" value="P:intracellular signal transduction"/>
    <property type="evidence" value="ECO:0007669"/>
    <property type="project" value="InterPro"/>
</dbReference>
<dbReference type="InterPro" id="IPR001054">
    <property type="entry name" value="A/G_cyclase"/>
</dbReference>
<evidence type="ECO:0000259" key="9">
    <source>
        <dbReference type="PROSITE" id="PS50125"/>
    </source>
</evidence>
<feature type="compositionally biased region" description="Polar residues" evidence="7">
    <location>
        <begin position="25"/>
        <end position="37"/>
    </location>
</feature>
<evidence type="ECO:0000256" key="6">
    <source>
        <dbReference type="ARBA" id="ARBA00023239"/>
    </source>
</evidence>
<feature type="compositionally biased region" description="Low complexity" evidence="7">
    <location>
        <begin position="483"/>
        <end position="498"/>
    </location>
</feature>
<dbReference type="GO" id="GO:0004383">
    <property type="term" value="F:guanylate cyclase activity"/>
    <property type="evidence" value="ECO:0007669"/>
    <property type="project" value="TreeGrafter"/>
</dbReference>
<evidence type="ECO:0000256" key="5">
    <source>
        <dbReference type="ARBA" id="ARBA00023136"/>
    </source>
</evidence>
<feature type="compositionally biased region" description="Polar residues" evidence="7">
    <location>
        <begin position="640"/>
        <end position="662"/>
    </location>
</feature>
<feature type="compositionally biased region" description="Basic and acidic residues" evidence="7">
    <location>
        <begin position="583"/>
        <end position="616"/>
    </location>
</feature>
<dbReference type="InterPro" id="IPR002073">
    <property type="entry name" value="PDEase_catalytic_dom"/>
</dbReference>
<evidence type="ECO:0000256" key="2">
    <source>
        <dbReference type="ARBA" id="ARBA00022692"/>
    </source>
</evidence>
<dbReference type="GO" id="GO:0005886">
    <property type="term" value="C:plasma membrane"/>
    <property type="evidence" value="ECO:0007669"/>
    <property type="project" value="TreeGrafter"/>
</dbReference>
<dbReference type="SMART" id="SM00044">
    <property type="entry name" value="CYCc"/>
    <property type="match status" value="1"/>
</dbReference>
<dbReference type="InterPro" id="IPR011990">
    <property type="entry name" value="TPR-like_helical_dom_sf"/>
</dbReference>
<feature type="region of interest" description="Disordered" evidence="7">
    <location>
        <begin position="199"/>
        <end position="252"/>
    </location>
</feature>
<dbReference type="Pfam" id="PF00233">
    <property type="entry name" value="PDEase_I"/>
    <property type="match status" value="1"/>
</dbReference>
<dbReference type="Gene3D" id="1.25.40.10">
    <property type="entry name" value="Tetratricopeptide repeat domain"/>
    <property type="match status" value="1"/>
</dbReference>